<dbReference type="VEuPathDB" id="FungiDB:PYU1_G002344"/>
<dbReference type="eggNOG" id="ENOG502SHKA">
    <property type="taxonomic scope" value="Eukaryota"/>
</dbReference>
<reference evidence="3" key="2">
    <citation type="submission" date="2010-04" db="EMBL/GenBank/DDBJ databases">
        <authorList>
            <person name="Buell R."/>
            <person name="Hamilton J."/>
            <person name="Hostetler J."/>
        </authorList>
    </citation>
    <scope>NUCLEOTIDE SEQUENCE [LARGE SCALE GENOMIC DNA]</scope>
    <source>
        <strain evidence="3">DAOM:BR144</strain>
    </source>
</reference>
<dbReference type="HOGENOM" id="CLU_002760_2_2_1"/>
<keyword evidence="3" id="KW-1185">Reference proteome</keyword>
<feature type="chain" id="PRO_5003867785" evidence="1">
    <location>
        <begin position="22"/>
        <end position="512"/>
    </location>
</feature>
<keyword evidence="1" id="KW-0732">Signal</keyword>
<evidence type="ECO:0000313" key="2">
    <source>
        <dbReference type="EnsemblProtists" id="PYU1_T002347"/>
    </source>
</evidence>
<dbReference type="OMA" id="RAECPIN"/>
<organism evidence="2 3">
    <name type="scientific">Globisporangium ultimum (strain ATCC 200006 / CBS 805.95 / DAOM BR144)</name>
    <name type="common">Pythium ultimum</name>
    <dbReference type="NCBI Taxonomy" id="431595"/>
    <lineage>
        <taxon>Eukaryota</taxon>
        <taxon>Sar</taxon>
        <taxon>Stramenopiles</taxon>
        <taxon>Oomycota</taxon>
        <taxon>Peronosporomycetes</taxon>
        <taxon>Pythiales</taxon>
        <taxon>Pythiaceae</taxon>
        <taxon>Globisporangium</taxon>
    </lineage>
</organism>
<protein>
    <submittedName>
        <fullName evidence="2">Uncharacterized protein</fullName>
    </submittedName>
</protein>
<dbReference type="Proteomes" id="UP000019132">
    <property type="component" value="Unassembled WGS sequence"/>
</dbReference>
<name>K3WBK6_GLOUD</name>
<dbReference type="AlphaFoldDB" id="K3WBK6"/>
<sequence>MVSVRFAGLLALVAIANSASAQSAQQQESLPNWVGPKVGAPQDTACYRKTHLTKNCPAGYVFDKIATCWAQCPIEYPVQCGMECIPQNKDCTLEVIGKVTAVANVALNVATSGVFGQLSTASKAVQTGVKCGQQLYAATNKVVSYAKELEVSFPNTTQSQFSYMLSKSDFVVYDLPVAVTTCLGLPTPSGLDNAKEVVDVVKKILDKILNNGENVLATQSFLNMTADVGVDTSISELDDAAMESLTKLINQGVTCGTELKSIIDRVIAAIKEIKTKTPSSPVDLIRLALSNSDLFTKEIPAITSSCVPKDESGAYMTRDEIRKTVETIIDEVIEAASVGGKPVSTADFVLKIADMGLDVVSTFDPTGIAALAKEYIQPICGPTSYLGEVDDGSLDVALGLRTMGKAFVSSSGTWTKAGSGNVTINFVSVDKEDVRVNIMSGGNKIAEVPVKKGKTATWTKSVADLQDKTMYLDRWRPGFFGIPGTGGGSLLLWVPHSSEGGSLELRAQLNVS</sequence>
<accession>K3WBK6</accession>
<feature type="signal peptide" evidence="1">
    <location>
        <begin position="1"/>
        <end position="21"/>
    </location>
</feature>
<proteinExistence type="predicted"/>
<reference evidence="3" key="1">
    <citation type="journal article" date="2010" name="Genome Biol.">
        <title>Genome sequence of the necrotrophic plant pathogen Pythium ultimum reveals original pathogenicity mechanisms and effector repertoire.</title>
        <authorList>
            <person name="Levesque C.A."/>
            <person name="Brouwer H."/>
            <person name="Cano L."/>
            <person name="Hamilton J.P."/>
            <person name="Holt C."/>
            <person name="Huitema E."/>
            <person name="Raffaele S."/>
            <person name="Robideau G.P."/>
            <person name="Thines M."/>
            <person name="Win J."/>
            <person name="Zerillo M.M."/>
            <person name="Beakes G.W."/>
            <person name="Boore J.L."/>
            <person name="Busam D."/>
            <person name="Dumas B."/>
            <person name="Ferriera S."/>
            <person name="Fuerstenberg S.I."/>
            <person name="Gachon C.M."/>
            <person name="Gaulin E."/>
            <person name="Govers F."/>
            <person name="Grenville-Briggs L."/>
            <person name="Horner N."/>
            <person name="Hostetler J."/>
            <person name="Jiang R.H."/>
            <person name="Johnson J."/>
            <person name="Krajaejun T."/>
            <person name="Lin H."/>
            <person name="Meijer H.J."/>
            <person name="Moore B."/>
            <person name="Morris P."/>
            <person name="Phuntmart V."/>
            <person name="Puiu D."/>
            <person name="Shetty J."/>
            <person name="Stajich J.E."/>
            <person name="Tripathy S."/>
            <person name="Wawra S."/>
            <person name="van West P."/>
            <person name="Whitty B.R."/>
            <person name="Coutinho P.M."/>
            <person name="Henrissat B."/>
            <person name="Martin F."/>
            <person name="Thomas P.D."/>
            <person name="Tyler B.M."/>
            <person name="De Vries R.P."/>
            <person name="Kamoun S."/>
            <person name="Yandell M."/>
            <person name="Tisserat N."/>
            <person name="Buell C.R."/>
        </authorList>
    </citation>
    <scope>NUCLEOTIDE SEQUENCE</scope>
    <source>
        <strain evidence="3">DAOM:BR144</strain>
    </source>
</reference>
<dbReference type="InParanoid" id="K3WBK6"/>
<reference evidence="2" key="3">
    <citation type="submission" date="2014-11" db="UniProtKB">
        <authorList>
            <consortium name="EnsemblProtists"/>
        </authorList>
    </citation>
    <scope>IDENTIFICATION</scope>
    <source>
        <strain evidence="2">DAOM BR144</strain>
    </source>
</reference>
<dbReference type="STRING" id="431595.K3WBK6"/>
<evidence type="ECO:0000313" key="3">
    <source>
        <dbReference type="Proteomes" id="UP000019132"/>
    </source>
</evidence>
<evidence type="ECO:0000256" key="1">
    <source>
        <dbReference type="SAM" id="SignalP"/>
    </source>
</evidence>
<dbReference type="EnsemblProtists" id="PYU1_T002347">
    <property type="protein sequence ID" value="PYU1_T002347"/>
    <property type="gene ID" value="PYU1_G002344"/>
</dbReference>